<dbReference type="VEuPathDB" id="MicrosporidiaDB:M153_13100013916"/>
<evidence type="ECO:0000256" key="5">
    <source>
        <dbReference type="ARBA" id="ARBA00022840"/>
    </source>
</evidence>
<feature type="region of interest" description="Disordered" evidence="8">
    <location>
        <begin position="374"/>
        <end position="394"/>
    </location>
</feature>
<feature type="transmembrane region" description="Helical" evidence="9">
    <location>
        <begin position="590"/>
        <end position="611"/>
    </location>
</feature>
<keyword evidence="3 9" id="KW-0812">Transmembrane</keyword>
<dbReference type="InterPro" id="IPR050352">
    <property type="entry name" value="ABCG_transporters"/>
</dbReference>
<evidence type="ECO:0000256" key="9">
    <source>
        <dbReference type="SAM" id="Phobius"/>
    </source>
</evidence>
<feature type="region of interest" description="Disordered" evidence="8">
    <location>
        <begin position="338"/>
        <end position="358"/>
    </location>
</feature>
<dbReference type="GO" id="GO:0005524">
    <property type="term" value="F:ATP binding"/>
    <property type="evidence" value="ECO:0007669"/>
    <property type="project" value="UniProtKB-KW"/>
</dbReference>
<dbReference type="GO" id="GO:0140359">
    <property type="term" value="F:ABC-type transporter activity"/>
    <property type="evidence" value="ECO:0007669"/>
    <property type="project" value="InterPro"/>
</dbReference>
<accession>A0A0R0LZW5</accession>
<dbReference type="EMBL" id="LGUB01000027">
    <property type="protein sequence ID" value="KRH94825.1"/>
    <property type="molecule type" value="Genomic_DNA"/>
</dbReference>
<feature type="compositionally biased region" description="Basic and acidic residues" evidence="8">
    <location>
        <begin position="139"/>
        <end position="151"/>
    </location>
</feature>
<feature type="compositionally biased region" description="Basic and acidic residues" evidence="8">
    <location>
        <begin position="158"/>
        <end position="193"/>
    </location>
</feature>
<sequence>MSQKKIREKEVIDFENKSKSYKTYNKLKPENKLKSTNILKSENKLKSEQKDLDYDYIGPQPILKYRNISYSIKGNQILHDIDLRFYDGSITAIIGLSGAGKTTLLKALSGYIESGEIYVRKDAICYNKETVLKLSDERNFNKNSSNDHTDNQLEDLESLSKKDSESLGKKDLESLGKKDSESLGKKDLERQDQKNCNSKIKNTDTLDNYVKLSNVEMRKFSSLVPQHEVLPETFTVKEYLKFVLCITNSKYRLSFNDKKMLNKKIEYYLKIFNLNHIADIKIGNNQVGISGGERRRVEILSEILMDRKVLFLDEPTTGLDIHNAMDVIDNLRNISANDHDSNLESYQTDFESHESYDKSYDELHEPYDELHESYDKLDESHESYDKLDESHEPYDKLDDELHESHEPYDKYDEPYDKYDDQKEKKGKCVVLTIHQPAKDILYKLDHLILITSGRIIFHLKVRQLIDFLQFNNFKMSIYTNPAEYLFTDFLQKYEFCKVKKMFVNKVNGRLLLRAFFYKRYVVEHESVESLKNVSVDESSKHESVDESSKDDSVKSVKKTPQLKSKLSRTISEIILLVERTSRTSFSSNEFITRLLQSVVTGVIFGVVFYRFEKKNIDNIISAQNLQQQSVQQQQSVVISYISTVKGFIYSGISNSLFTCAYIGLRSTNDESIFNEIYSFRYSCFYYYITKWLFDALAMLIYPIFFVTLSLILSGINYNFNQYLIYYFIHIIIAIFSLTFGMIFNYQFKNKILSASLMSAILGPMIILSGLMIDYKNMSIFMKCLSYLSFSRYCYHILCKNHFYPMLYKDNSLKNVLSTIDKNHLYEDSNSMPDSIICIFLIIFVTIISVILSFFTFRRRVALFITT</sequence>
<dbReference type="GO" id="GO:0016887">
    <property type="term" value="F:ATP hydrolysis activity"/>
    <property type="evidence" value="ECO:0007669"/>
    <property type="project" value="InterPro"/>
</dbReference>
<proteinExistence type="predicted"/>
<protein>
    <submittedName>
        <fullName evidence="11">ATP-binding Cassette (ABC) Superfamily</fullName>
    </submittedName>
</protein>
<feature type="transmembrane region" description="Helical" evidence="9">
    <location>
        <begin position="723"/>
        <end position="745"/>
    </location>
</feature>
<dbReference type="PANTHER" id="PTHR48041">
    <property type="entry name" value="ABC TRANSPORTER G FAMILY MEMBER 28"/>
    <property type="match status" value="1"/>
</dbReference>
<dbReference type="Proteomes" id="UP000051530">
    <property type="component" value="Unassembled WGS sequence"/>
</dbReference>
<dbReference type="InterPro" id="IPR027417">
    <property type="entry name" value="P-loop_NTPase"/>
</dbReference>
<dbReference type="Pfam" id="PF00005">
    <property type="entry name" value="ABC_tran"/>
    <property type="match status" value="2"/>
</dbReference>
<evidence type="ECO:0000256" key="7">
    <source>
        <dbReference type="ARBA" id="ARBA00023136"/>
    </source>
</evidence>
<gene>
    <name evidence="11" type="ORF">M153_13100013916</name>
</gene>
<dbReference type="InterPro" id="IPR003439">
    <property type="entry name" value="ABC_transporter-like_ATP-bd"/>
</dbReference>
<feature type="domain" description="ABC transporter" evidence="10">
    <location>
        <begin position="63"/>
        <end position="390"/>
    </location>
</feature>
<evidence type="ECO:0000256" key="8">
    <source>
        <dbReference type="SAM" id="MobiDB-lite"/>
    </source>
</evidence>
<dbReference type="AlphaFoldDB" id="A0A0R0LZW5"/>
<dbReference type="SUPFAM" id="SSF52540">
    <property type="entry name" value="P-loop containing nucleoside triphosphate hydrolases"/>
    <property type="match status" value="1"/>
</dbReference>
<dbReference type="OrthoDB" id="2192324at2759"/>
<dbReference type="GO" id="GO:0016020">
    <property type="term" value="C:membrane"/>
    <property type="evidence" value="ECO:0007669"/>
    <property type="project" value="UniProtKB-SubCell"/>
</dbReference>
<keyword evidence="6 9" id="KW-1133">Transmembrane helix</keyword>
<feature type="transmembrane region" description="Helical" evidence="9">
    <location>
        <begin position="835"/>
        <end position="856"/>
    </location>
</feature>
<evidence type="ECO:0000259" key="10">
    <source>
        <dbReference type="PROSITE" id="PS50893"/>
    </source>
</evidence>
<name>A0A0R0LZW5_9MICR</name>
<dbReference type="Pfam" id="PF01061">
    <property type="entry name" value="ABC2_membrane"/>
    <property type="match status" value="1"/>
</dbReference>
<evidence type="ECO:0000256" key="2">
    <source>
        <dbReference type="ARBA" id="ARBA00022448"/>
    </source>
</evidence>
<keyword evidence="12" id="KW-1185">Reference proteome</keyword>
<evidence type="ECO:0000256" key="1">
    <source>
        <dbReference type="ARBA" id="ARBA00004141"/>
    </source>
</evidence>
<feature type="transmembrane region" description="Helical" evidence="9">
    <location>
        <begin position="751"/>
        <end position="772"/>
    </location>
</feature>
<comment type="caution">
    <text evidence="11">The sequence shown here is derived from an EMBL/GenBank/DDBJ whole genome shotgun (WGS) entry which is preliminary data.</text>
</comment>
<keyword evidence="4" id="KW-0547">Nucleotide-binding</keyword>
<dbReference type="Gene3D" id="3.40.50.300">
    <property type="entry name" value="P-loop containing nucleotide triphosphate hydrolases"/>
    <property type="match status" value="1"/>
</dbReference>
<dbReference type="InterPro" id="IPR013525">
    <property type="entry name" value="ABC2_TM"/>
</dbReference>
<comment type="subcellular location">
    <subcellularLocation>
        <location evidence="1">Membrane</location>
        <topology evidence="1">Multi-pass membrane protein</topology>
    </subcellularLocation>
</comment>
<dbReference type="InterPro" id="IPR017871">
    <property type="entry name" value="ABC_transporter-like_CS"/>
</dbReference>
<keyword evidence="5 11" id="KW-0067">ATP-binding</keyword>
<reference evidence="11 12" key="1">
    <citation type="submission" date="2015-07" db="EMBL/GenBank/DDBJ databases">
        <title>The genome of Pseudoloma neurophilia, a relevant intracellular parasite of the zebrafish.</title>
        <authorList>
            <person name="Ndikumana S."/>
            <person name="Pelin A."/>
            <person name="Sanders J."/>
            <person name="Corradi N."/>
        </authorList>
    </citation>
    <scope>NUCLEOTIDE SEQUENCE [LARGE SCALE GENOMIC DNA]</scope>
    <source>
        <strain evidence="11 12">MK1</strain>
    </source>
</reference>
<keyword evidence="7 9" id="KW-0472">Membrane</keyword>
<evidence type="ECO:0000256" key="3">
    <source>
        <dbReference type="ARBA" id="ARBA00022692"/>
    </source>
</evidence>
<organism evidence="11 12">
    <name type="scientific">Pseudoloma neurophilia</name>
    <dbReference type="NCBI Taxonomy" id="146866"/>
    <lineage>
        <taxon>Eukaryota</taxon>
        <taxon>Fungi</taxon>
        <taxon>Fungi incertae sedis</taxon>
        <taxon>Microsporidia</taxon>
        <taxon>Pseudoloma</taxon>
    </lineage>
</organism>
<feature type="region of interest" description="Disordered" evidence="8">
    <location>
        <begin position="139"/>
        <end position="200"/>
    </location>
</feature>
<evidence type="ECO:0000256" key="4">
    <source>
        <dbReference type="ARBA" id="ARBA00022741"/>
    </source>
</evidence>
<evidence type="ECO:0000313" key="11">
    <source>
        <dbReference type="EMBL" id="KRH94825.1"/>
    </source>
</evidence>
<dbReference type="PROSITE" id="PS00211">
    <property type="entry name" value="ABC_TRANSPORTER_1"/>
    <property type="match status" value="1"/>
</dbReference>
<evidence type="ECO:0000313" key="12">
    <source>
        <dbReference type="Proteomes" id="UP000051530"/>
    </source>
</evidence>
<feature type="transmembrane region" description="Helical" evidence="9">
    <location>
        <begin position="684"/>
        <end position="711"/>
    </location>
</feature>
<keyword evidence="2" id="KW-0813">Transport</keyword>
<dbReference type="SMART" id="SM00382">
    <property type="entry name" value="AAA"/>
    <property type="match status" value="1"/>
</dbReference>
<dbReference type="PROSITE" id="PS50893">
    <property type="entry name" value="ABC_TRANSPORTER_2"/>
    <property type="match status" value="1"/>
</dbReference>
<dbReference type="PANTHER" id="PTHR48041:SF139">
    <property type="entry name" value="PROTEIN SCARLET"/>
    <property type="match status" value="1"/>
</dbReference>
<evidence type="ECO:0000256" key="6">
    <source>
        <dbReference type="ARBA" id="ARBA00022989"/>
    </source>
</evidence>
<dbReference type="InterPro" id="IPR003593">
    <property type="entry name" value="AAA+_ATPase"/>
</dbReference>